<sequence length="370" mass="40076">MAAFTLAQSGRDNNFNLIRFLAAMAVIISHAVLLSTGNGEIEPLRAATGYSLGDHAVNVFFVLSGFLVAKSLLTRRDLIAYGASRMARVLPGLFVAALVTAFVIGPIATSMSLPEYFSAISVWLYAPLIGTLATDPLNVGLPGVFATTPFSDIVNGPLWTIRYEVMAYGALLLVAMAGVFATKLRFAIFFAGATAGLIAWQIVDPFHPGPTALDHLARLGFSFLLGTAAYVFRDHLRLSLLTVVLLLVITWLLAGTTFYRGALYFFTAAAVLWFAQTPGGPVRQFNKLGDYSYGLYIYGWPVAQALIALKPDLSPTILFALGAPITLVLAILSWHLVEKPILARRMAFAGFINDLIPDIALFRLLKTRLD</sequence>
<dbReference type="AlphaFoldDB" id="A0A3B0S1D7"/>
<protein>
    <submittedName>
        <fullName evidence="3">Acyltransferase 3</fullName>
    </submittedName>
</protein>
<dbReference type="Pfam" id="PF01757">
    <property type="entry name" value="Acyl_transf_3"/>
    <property type="match status" value="1"/>
</dbReference>
<proteinExistence type="predicted"/>
<feature type="transmembrane region" description="Helical" evidence="1">
    <location>
        <begin position="215"/>
        <end position="232"/>
    </location>
</feature>
<reference evidence="3" key="1">
    <citation type="submission" date="2018-06" db="EMBL/GenBank/DDBJ databases">
        <authorList>
            <person name="Zhirakovskaya E."/>
        </authorList>
    </citation>
    <scope>NUCLEOTIDE SEQUENCE</scope>
</reference>
<feature type="transmembrane region" description="Helical" evidence="1">
    <location>
        <begin position="165"/>
        <end position="181"/>
    </location>
</feature>
<feature type="transmembrane region" description="Helical" evidence="1">
    <location>
        <begin position="86"/>
        <end position="108"/>
    </location>
</feature>
<feature type="transmembrane region" description="Helical" evidence="1">
    <location>
        <begin position="239"/>
        <end position="256"/>
    </location>
</feature>
<evidence type="ECO:0000313" key="3">
    <source>
        <dbReference type="EMBL" id="VAV94228.1"/>
    </source>
</evidence>
<feature type="domain" description="Acyltransferase 3" evidence="2">
    <location>
        <begin position="13"/>
        <end position="334"/>
    </location>
</feature>
<dbReference type="PANTHER" id="PTHR23028">
    <property type="entry name" value="ACETYLTRANSFERASE"/>
    <property type="match status" value="1"/>
</dbReference>
<dbReference type="GO" id="GO:0016020">
    <property type="term" value="C:membrane"/>
    <property type="evidence" value="ECO:0007669"/>
    <property type="project" value="TreeGrafter"/>
</dbReference>
<organism evidence="3">
    <name type="scientific">hydrothermal vent metagenome</name>
    <dbReference type="NCBI Taxonomy" id="652676"/>
    <lineage>
        <taxon>unclassified sequences</taxon>
        <taxon>metagenomes</taxon>
        <taxon>ecological metagenomes</taxon>
    </lineage>
</organism>
<dbReference type="PANTHER" id="PTHR23028:SF53">
    <property type="entry name" value="ACYL_TRANSF_3 DOMAIN-CONTAINING PROTEIN"/>
    <property type="match status" value="1"/>
</dbReference>
<keyword evidence="1" id="KW-0812">Transmembrane</keyword>
<dbReference type="InterPro" id="IPR050879">
    <property type="entry name" value="Acyltransferase_3"/>
</dbReference>
<dbReference type="GO" id="GO:0016747">
    <property type="term" value="F:acyltransferase activity, transferring groups other than amino-acyl groups"/>
    <property type="evidence" value="ECO:0007669"/>
    <property type="project" value="InterPro"/>
</dbReference>
<evidence type="ECO:0000256" key="1">
    <source>
        <dbReference type="SAM" id="Phobius"/>
    </source>
</evidence>
<dbReference type="EMBL" id="UOEC01000116">
    <property type="protein sequence ID" value="VAV94228.1"/>
    <property type="molecule type" value="Genomic_DNA"/>
</dbReference>
<keyword evidence="1" id="KW-0472">Membrane</keyword>
<keyword evidence="1" id="KW-1133">Transmembrane helix</keyword>
<keyword evidence="3" id="KW-0808">Transferase</keyword>
<name>A0A3B0S1D7_9ZZZZ</name>
<feature type="transmembrane region" description="Helical" evidence="1">
    <location>
        <begin position="17"/>
        <end position="36"/>
    </location>
</feature>
<gene>
    <name evidence="3" type="ORF">MNBD_ALPHA08-13</name>
</gene>
<feature type="transmembrane region" description="Helical" evidence="1">
    <location>
        <begin position="56"/>
        <end position="74"/>
    </location>
</feature>
<dbReference type="InterPro" id="IPR002656">
    <property type="entry name" value="Acyl_transf_3_dom"/>
</dbReference>
<dbReference type="GO" id="GO:0000271">
    <property type="term" value="P:polysaccharide biosynthetic process"/>
    <property type="evidence" value="ECO:0007669"/>
    <property type="project" value="TreeGrafter"/>
</dbReference>
<keyword evidence="3" id="KW-0012">Acyltransferase</keyword>
<accession>A0A3B0S1D7</accession>
<feature type="transmembrane region" description="Helical" evidence="1">
    <location>
        <begin position="186"/>
        <end position="203"/>
    </location>
</feature>
<evidence type="ECO:0000259" key="2">
    <source>
        <dbReference type="Pfam" id="PF01757"/>
    </source>
</evidence>
<feature type="transmembrane region" description="Helical" evidence="1">
    <location>
        <begin position="315"/>
        <end position="337"/>
    </location>
</feature>